<organism evidence="12 13">
    <name type="scientific">Actimicrobium antarcticum</name>
    <dbReference type="NCBI Taxonomy" id="1051899"/>
    <lineage>
        <taxon>Bacteria</taxon>
        <taxon>Pseudomonadati</taxon>
        <taxon>Pseudomonadota</taxon>
        <taxon>Betaproteobacteria</taxon>
        <taxon>Burkholderiales</taxon>
        <taxon>Oxalobacteraceae</taxon>
        <taxon>Actimicrobium</taxon>
    </lineage>
</organism>
<dbReference type="Proteomes" id="UP001501353">
    <property type="component" value="Unassembled WGS sequence"/>
</dbReference>
<accession>A0ABP7SPM1</accession>
<evidence type="ECO:0000256" key="8">
    <source>
        <dbReference type="ARBA" id="ARBA00022842"/>
    </source>
</evidence>
<dbReference type="GO" id="GO:0016740">
    <property type="term" value="F:transferase activity"/>
    <property type="evidence" value="ECO:0007669"/>
    <property type="project" value="UniProtKB-KW"/>
</dbReference>
<evidence type="ECO:0000256" key="5">
    <source>
        <dbReference type="ARBA" id="ARBA00022679"/>
    </source>
</evidence>
<keyword evidence="7 11" id="KW-0274">FAD</keyword>
<comment type="cofactor">
    <cofactor evidence="1">
        <name>Mg(2+)</name>
        <dbReference type="ChEBI" id="CHEBI:18420"/>
    </cofactor>
</comment>
<keyword evidence="8 11" id="KW-0460">Magnesium</keyword>
<dbReference type="Gene3D" id="3.10.520.10">
    <property type="entry name" value="ApbE-like domains"/>
    <property type="match status" value="1"/>
</dbReference>
<dbReference type="SUPFAM" id="SSF143631">
    <property type="entry name" value="ApbE-like"/>
    <property type="match status" value="1"/>
</dbReference>
<dbReference type="EMBL" id="BAAAZE010000005">
    <property type="protein sequence ID" value="GAA4014694.1"/>
    <property type="molecule type" value="Genomic_DNA"/>
</dbReference>
<evidence type="ECO:0000256" key="10">
    <source>
        <dbReference type="ARBA" id="ARBA00048540"/>
    </source>
</evidence>
<comment type="similarity">
    <text evidence="11">Belongs to the ApbE family.</text>
</comment>
<evidence type="ECO:0000313" key="12">
    <source>
        <dbReference type="EMBL" id="GAA4014694.1"/>
    </source>
</evidence>
<dbReference type="InterPro" id="IPR003374">
    <property type="entry name" value="ApbE-like_sf"/>
</dbReference>
<dbReference type="PANTHER" id="PTHR30040">
    <property type="entry name" value="THIAMINE BIOSYNTHESIS LIPOPROTEIN APBE"/>
    <property type="match status" value="1"/>
</dbReference>
<keyword evidence="5 11" id="KW-0808">Transferase</keyword>
<keyword evidence="4 11" id="KW-0285">Flavoprotein</keyword>
<evidence type="ECO:0000256" key="3">
    <source>
        <dbReference type="ARBA" id="ARBA00016337"/>
    </source>
</evidence>
<evidence type="ECO:0000256" key="2">
    <source>
        <dbReference type="ARBA" id="ARBA00011955"/>
    </source>
</evidence>
<dbReference type="Pfam" id="PF02424">
    <property type="entry name" value="ApbE"/>
    <property type="match status" value="1"/>
</dbReference>
<keyword evidence="13" id="KW-1185">Reference proteome</keyword>
<sequence length="335" mass="35179">MASGLGLGIAAAGLGWGLHRPASPGTVQRSGPQSFIGADLAFGTTITIEVVHDNQREAELAIHDALAAAKQVDRLMTLHRADSQVAILNRTGILQQPDPHVLQVLEAARQLSRLTDGAFDITVQPLWQAFSKAAAAGRLPTDDESRTAQALVDWHGVSVSATAQEVALARPGMAITLNGLAQGYAVDLARAALDARGIRHALLDTGEFGARGRSSAQHAWTVGIRDPRDAQAVTSVVPMQGRCVATSGDYQTVFTPDFVHHHIFDPASGDSPVELASVTVMAPTGLQADGLSTALMVVGARQALALVATLADVDVLLIDKRGQQWRSAQFALPPA</sequence>
<evidence type="ECO:0000313" key="13">
    <source>
        <dbReference type="Proteomes" id="UP001501353"/>
    </source>
</evidence>
<dbReference type="EC" id="2.7.1.180" evidence="2 11"/>
<name>A0ABP7SPM1_9BURK</name>
<comment type="caution">
    <text evidence="12">The sequence shown here is derived from an EMBL/GenBank/DDBJ whole genome shotgun (WGS) entry which is preliminary data.</text>
</comment>
<evidence type="ECO:0000256" key="4">
    <source>
        <dbReference type="ARBA" id="ARBA00022630"/>
    </source>
</evidence>
<evidence type="ECO:0000256" key="1">
    <source>
        <dbReference type="ARBA" id="ARBA00001946"/>
    </source>
</evidence>
<evidence type="ECO:0000256" key="11">
    <source>
        <dbReference type="PIRNR" id="PIRNR006268"/>
    </source>
</evidence>
<dbReference type="InterPro" id="IPR024932">
    <property type="entry name" value="ApbE"/>
</dbReference>
<proteinExistence type="inferred from homology"/>
<protein>
    <recommendedName>
        <fullName evidence="3 11">FAD:protein FMN transferase</fullName>
        <ecNumber evidence="2 11">2.7.1.180</ecNumber>
    </recommendedName>
    <alternativeName>
        <fullName evidence="9 11">Flavin transferase</fullName>
    </alternativeName>
</protein>
<evidence type="ECO:0000256" key="9">
    <source>
        <dbReference type="ARBA" id="ARBA00031306"/>
    </source>
</evidence>
<evidence type="ECO:0000256" key="6">
    <source>
        <dbReference type="ARBA" id="ARBA00022723"/>
    </source>
</evidence>
<dbReference type="PIRSF" id="PIRSF006268">
    <property type="entry name" value="ApbE"/>
    <property type="match status" value="1"/>
</dbReference>
<comment type="catalytic activity">
    <reaction evidence="10 11">
        <text>L-threonyl-[protein] + FAD = FMN-L-threonyl-[protein] + AMP + H(+)</text>
        <dbReference type="Rhea" id="RHEA:36847"/>
        <dbReference type="Rhea" id="RHEA-COMP:11060"/>
        <dbReference type="Rhea" id="RHEA-COMP:11061"/>
        <dbReference type="ChEBI" id="CHEBI:15378"/>
        <dbReference type="ChEBI" id="CHEBI:30013"/>
        <dbReference type="ChEBI" id="CHEBI:57692"/>
        <dbReference type="ChEBI" id="CHEBI:74257"/>
        <dbReference type="ChEBI" id="CHEBI:456215"/>
        <dbReference type="EC" id="2.7.1.180"/>
    </reaction>
</comment>
<dbReference type="PANTHER" id="PTHR30040:SF2">
    <property type="entry name" value="FAD:PROTEIN FMN TRANSFERASE"/>
    <property type="match status" value="1"/>
</dbReference>
<keyword evidence="6 11" id="KW-0479">Metal-binding</keyword>
<gene>
    <name evidence="12" type="ORF">GCM10022212_06520</name>
</gene>
<evidence type="ECO:0000256" key="7">
    <source>
        <dbReference type="ARBA" id="ARBA00022827"/>
    </source>
</evidence>
<reference evidence="13" key="1">
    <citation type="journal article" date="2019" name="Int. J. Syst. Evol. Microbiol.">
        <title>The Global Catalogue of Microorganisms (GCM) 10K type strain sequencing project: providing services to taxonomists for standard genome sequencing and annotation.</title>
        <authorList>
            <consortium name="The Broad Institute Genomics Platform"/>
            <consortium name="The Broad Institute Genome Sequencing Center for Infectious Disease"/>
            <person name="Wu L."/>
            <person name="Ma J."/>
        </authorList>
    </citation>
    <scope>NUCLEOTIDE SEQUENCE [LARGE SCALE GENOMIC DNA]</scope>
    <source>
        <strain evidence="13">JCM 16673</strain>
    </source>
</reference>